<feature type="compositionally biased region" description="Polar residues" evidence="1">
    <location>
        <begin position="102"/>
        <end position="112"/>
    </location>
</feature>
<dbReference type="Proteomes" id="UP000596742">
    <property type="component" value="Unassembled WGS sequence"/>
</dbReference>
<dbReference type="OrthoDB" id="6182913at2759"/>
<evidence type="ECO:0000313" key="2">
    <source>
        <dbReference type="EMBL" id="VDI68867.1"/>
    </source>
</evidence>
<evidence type="ECO:0000313" key="3">
    <source>
        <dbReference type="Proteomes" id="UP000596742"/>
    </source>
</evidence>
<name>A0A8B6GU14_MYTGA</name>
<feature type="region of interest" description="Disordered" evidence="1">
    <location>
        <begin position="176"/>
        <end position="197"/>
    </location>
</feature>
<dbReference type="AlphaFoldDB" id="A0A8B6GU14"/>
<feature type="compositionally biased region" description="Low complexity" evidence="1">
    <location>
        <begin position="183"/>
        <end position="197"/>
    </location>
</feature>
<organism evidence="2 3">
    <name type="scientific">Mytilus galloprovincialis</name>
    <name type="common">Mediterranean mussel</name>
    <dbReference type="NCBI Taxonomy" id="29158"/>
    <lineage>
        <taxon>Eukaryota</taxon>
        <taxon>Metazoa</taxon>
        <taxon>Spiralia</taxon>
        <taxon>Lophotrochozoa</taxon>
        <taxon>Mollusca</taxon>
        <taxon>Bivalvia</taxon>
        <taxon>Autobranchia</taxon>
        <taxon>Pteriomorphia</taxon>
        <taxon>Mytilida</taxon>
        <taxon>Mytiloidea</taxon>
        <taxon>Mytilidae</taxon>
        <taxon>Mytilinae</taxon>
        <taxon>Mytilus</taxon>
    </lineage>
</organism>
<comment type="caution">
    <text evidence="2">The sequence shown here is derived from an EMBL/GenBank/DDBJ whole genome shotgun (WGS) entry which is preliminary data.</text>
</comment>
<evidence type="ECO:0000256" key="1">
    <source>
        <dbReference type="SAM" id="MobiDB-lite"/>
    </source>
</evidence>
<feature type="region of interest" description="Disordered" evidence="1">
    <location>
        <begin position="1"/>
        <end position="118"/>
    </location>
</feature>
<keyword evidence="3" id="KW-1185">Reference proteome</keyword>
<dbReference type="EMBL" id="UYJE01008967">
    <property type="protein sequence ID" value="VDI68867.1"/>
    <property type="molecule type" value="Genomic_DNA"/>
</dbReference>
<protein>
    <submittedName>
        <fullName evidence="2">Uncharacterized protein</fullName>
    </submittedName>
</protein>
<feature type="compositionally biased region" description="Pro residues" evidence="1">
    <location>
        <begin position="18"/>
        <end position="73"/>
    </location>
</feature>
<reference evidence="2" key="1">
    <citation type="submission" date="2018-11" db="EMBL/GenBank/DDBJ databases">
        <authorList>
            <person name="Alioto T."/>
            <person name="Alioto T."/>
        </authorList>
    </citation>
    <scope>NUCLEOTIDE SEQUENCE</scope>
</reference>
<accession>A0A8B6GU14</accession>
<sequence length="197" mass="21387">MTDAKQKQRKISTSSLPSHPPPILLPDDPPPNFISDDPPIPPAPPIPTMELTPPPAPPIPSMELTPPPAPPLPEQDTAVGETTNSKIKKRLEIPEAKHSSHEATPSNSTKSNLAAKGDDLEPVMVKSAELRDQKEVLQSISKPHPNQLTDLSQVNKQTYTSIADILKRAVFSRREAMGEDNYSPSPSVASSWSFVDD</sequence>
<feature type="compositionally biased region" description="Basic and acidic residues" evidence="1">
    <location>
        <begin position="90"/>
        <end position="101"/>
    </location>
</feature>
<gene>
    <name evidence="2" type="ORF">MGAL_10B084359</name>
</gene>
<proteinExistence type="predicted"/>